<evidence type="ECO:0000313" key="2">
    <source>
        <dbReference type="Proteomes" id="UP000027222"/>
    </source>
</evidence>
<gene>
    <name evidence="1" type="ORF">GALMADRAFT_47912</name>
</gene>
<keyword evidence="2" id="KW-1185">Reference proteome</keyword>
<feature type="non-terminal residue" evidence="1">
    <location>
        <position position="149"/>
    </location>
</feature>
<accession>A0A067S6A6</accession>
<protein>
    <submittedName>
        <fullName evidence="1">Uncharacterized protein</fullName>
    </submittedName>
</protein>
<dbReference type="STRING" id="685588.A0A067S6A6"/>
<evidence type="ECO:0000313" key="1">
    <source>
        <dbReference type="EMBL" id="KDR65412.1"/>
    </source>
</evidence>
<reference evidence="2" key="1">
    <citation type="journal article" date="2014" name="Proc. Natl. Acad. Sci. U.S.A.">
        <title>Extensive sampling of basidiomycete genomes demonstrates inadequacy of the white-rot/brown-rot paradigm for wood decay fungi.</title>
        <authorList>
            <person name="Riley R."/>
            <person name="Salamov A.A."/>
            <person name="Brown D.W."/>
            <person name="Nagy L.G."/>
            <person name="Floudas D."/>
            <person name="Held B.W."/>
            <person name="Levasseur A."/>
            <person name="Lombard V."/>
            <person name="Morin E."/>
            <person name="Otillar R."/>
            <person name="Lindquist E.A."/>
            <person name="Sun H."/>
            <person name="LaButti K.M."/>
            <person name="Schmutz J."/>
            <person name="Jabbour D."/>
            <person name="Luo H."/>
            <person name="Baker S.E."/>
            <person name="Pisabarro A.G."/>
            <person name="Walton J.D."/>
            <person name="Blanchette R.A."/>
            <person name="Henrissat B."/>
            <person name="Martin F."/>
            <person name="Cullen D."/>
            <person name="Hibbett D.S."/>
            <person name="Grigoriev I.V."/>
        </authorList>
    </citation>
    <scope>NUCLEOTIDE SEQUENCE [LARGE SCALE GENOMIC DNA]</scope>
    <source>
        <strain evidence="2">CBS 339.88</strain>
    </source>
</reference>
<feature type="non-terminal residue" evidence="1">
    <location>
        <position position="1"/>
    </location>
</feature>
<proteinExistence type="predicted"/>
<sequence length="149" mass="17036">ECKDCNDLKTWWNSFNETVDDLLIRSNVHKCRASTLPKKNKRNKNPKGCLNKDGVCMARFPREIIDTTKVDELDGHIYLKKKESMMNTFTPTLTYLLRCNTDVSSLLSGTSIKAIISYVTDYVTKPTLKTHQIFSSAYDIYSKNSELLG</sequence>
<dbReference type="OrthoDB" id="3229882at2759"/>
<dbReference type="HOGENOM" id="CLU_034012_2_0_1"/>
<name>A0A067S6A6_GALM3</name>
<dbReference type="AlphaFoldDB" id="A0A067S6A6"/>
<dbReference type="EMBL" id="KL142450">
    <property type="protein sequence ID" value="KDR65412.1"/>
    <property type="molecule type" value="Genomic_DNA"/>
</dbReference>
<dbReference type="Proteomes" id="UP000027222">
    <property type="component" value="Unassembled WGS sequence"/>
</dbReference>
<organism evidence="1 2">
    <name type="scientific">Galerina marginata (strain CBS 339.88)</name>
    <dbReference type="NCBI Taxonomy" id="685588"/>
    <lineage>
        <taxon>Eukaryota</taxon>
        <taxon>Fungi</taxon>
        <taxon>Dikarya</taxon>
        <taxon>Basidiomycota</taxon>
        <taxon>Agaricomycotina</taxon>
        <taxon>Agaricomycetes</taxon>
        <taxon>Agaricomycetidae</taxon>
        <taxon>Agaricales</taxon>
        <taxon>Agaricineae</taxon>
        <taxon>Strophariaceae</taxon>
        <taxon>Galerina</taxon>
    </lineage>
</organism>